<dbReference type="EMBL" id="BAAAHH010000002">
    <property type="protein sequence ID" value="GAA0939061.1"/>
    <property type="molecule type" value="Genomic_DNA"/>
</dbReference>
<evidence type="ECO:0000313" key="3">
    <source>
        <dbReference type="EMBL" id="GAA0939061.1"/>
    </source>
</evidence>
<evidence type="ECO:0000313" key="4">
    <source>
        <dbReference type="Proteomes" id="UP001500665"/>
    </source>
</evidence>
<keyword evidence="1" id="KW-1133">Transmembrane helix</keyword>
<keyword evidence="1" id="KW-0812">Transmembrane</keyword>
<dbReference type="Gene3D" id="2.160.20.120">
    <property type="match status" value="1"/>
</dbReference>
<dbReference type="Proteomes" id="UP001500665">
    <property type="component" value="Unassembled WGS sequence"/>
</dbReference>
<gene>
    <name evidence="3" type="ORF">GCM10009550_07300</name>
</gene>
<keyword evidence="4" id="KW-1185">Reference proteome</keyword>
<comment type="caution">
    <text evidence="3">The sequence shown here is derived from an EMBL/GenBank/DDBJ whole genome shotgun (WGS) entry which is preliminary data.</text>
</comment>
<evidence type="ECO:0000256" key="1">
    <source>
        <dbReference type="SAM" id="Phobius"/>
    </source>
</evidence>
<dbReference type="RefSeq" id="WP_344236662.1">
    <property type="nucleotide sequence ID" value="NZ_BAAAHH010000002.1"/>
</dbReference>
<feature type="domain" description="DUF4097" evidence="2">
    <location>
        <begin position="147"/>
        <end position="260"/>
    </location>
</feature>
<name>A0ABN1Q888_9ACTN</name>
<organism evidence="3 4">
    <name type="scientific">Actinocorallia libanotica</name>
    <dbReference type="NCBI Taxonomy" id="46162"/>
    <lineage>
        <taxon>Bacteria</taxon>
        <taxon>Bacillati</taxon>
        <taxon>Actinomycetota</taxon>
        <taxon>Actinomycetes</taxon>
        <taxon>Streptosporangiales</taxon>
        <taxon>Thermomonosporaceae</taxon>
        <taxon>Actinocorallia</taxon>
    </lineage>
</organism>
<protein>
    <recommendedName>
        <fullName evidence="2">DUF4097 domain-containing protein</fullName>
    </recommendedName>
</protein>
<dbReference type="Pfam" id="PF13349">
    <property type="entry name" value="DUF4097"/>
    <property type="match status" value="1"/>
</dbReference>
<sequence>MKTDDETAPGPDARKRTAWRAGGVLLTLAVLCASFVTVMDLLLESGATSVDVYKRSLTSLSLELENVSVEIEPGPAGQVRVVRDLEWSTFRPEVRETWEGDTLRIKMDCPIEIVQPCHASYRLSVPEQTPLSVRSGGGYVAVRDLTGKVDVDLSGGGVRLENLPGDLDVTSVAGDVWIVDSRSKSVVVKAEAGDAYLGFTAAPTNVEARTLAGNLNIQVPRGADYLVDAENVAGSREVSVEQTAGALHRIYARNSAGDLSVRYQGGHY</sequence>
<evidence type="ECO:0000259" key="2">
    <source>
        <dbReference type="Pfam" id="PF13349"/>
    </source>
</evidence>
<dbReference type="InterPro" id="IPR025164">
    <property type="entry name" value="Toastrack_DUF4097"/>
</dbReference>
<accession>A0ABN1Q888</accession>
<reference evidence="3 4" key="1">
    <citation type="journal article" date="2019" name="Int. J. Syst. Evol. Microbiol.">
        <title>The Global Catalogue of Microorganisms (GCM) 10K type strain sequencing project: providing services to taxonomists for standard genome sequencing and annotation.</title>
        <authorList>
            <consortium name="The Broad Institute Genomics Platform"/>
            <consortium name="The Broad Institute Genome Sequencing Center for Infectious Disease"/>
            <person name="Wu L."/>
            <person name="Ma J."/>
        </authorList>
    </citation>
    <scope>NUCLEOTIDE SEQUENCE [LARGE SCALE GENOMIC DNA]</scope>
    <source>
        <strain evidence="3 4">JCM 10696</strain>
    </source>
</reference>
<feature type="transmembrane region" description="Helical" evidence="1">
    <location>
        <begin position="21"/>
        <end position="43"/>
    </location>
</feature>
<proteinExistence type="predicted"/>
<keyword evidence="1" id="KW-0472">Membrane</keyword>